<proteinExistence type="predicted"/>
<dbReference type="GO" id="GO:0043248">
    <property type="term" value="P:proteasome assembly"/>
    <property type="evidence" value="ECO:0007669"/>
    <property type="project" value="InterPro"/>
</dbReference>
<dbReference type="PANTHER" id="PTHR13554:SF10">
    <property type="entry name" value="26S PROTEASOME NON-ATPASE REGULATORY SUBUNIT 5"/>
    <property type="match status" value="1"/>
</dbReference>
<reference evidence="1" key="1">
    <citation type="journal article" date="2015" name="Nat. Genet.">
        <title>The pineapple genome and the evolution of CAM photosynthesis.</title>
        <authorList>
            <person name="Ming R."/>
            <person name="VanBuren R."/>
            <person name="Wai C.M."/>
            <person name="Tang H."/>
            <person name="Schatz M.C."/>
            <person name="Bowers J.E."/>
            <person name="Lyons E."/>
            <person name="Wang M.L."/>
            <person name="Chen J."/>
            <person name="Biggers E."/>
            <person name="Zhang J."/>
            <person name="Huang L."/>
            <person name="Zhang L."/>
            <person name="Miao W."/>
            <person name="Zhang J."/>
            <person name="Ye Z."/>
            <person name="Miao C."/>
            <person name="Lin Z."/>
            <person name="Wang H."/>
            <person name="Zhou H."/>
            <person name="Yim W.C."/>
            <person name="Priest H.D."/>
            <person name="Zheng C."/>
            <person name="Woodhouse M."/>
            <person name="Edger P.P."/>
            <person name="Guyot R."/>
            <person name="Guo H.B."/>
            <person name="Guo H."/>
            <person name="Zheng G."/>
            <person name="Singh R."/>
            <person name="Sharma A."/>
            <person name="Min X."/>
            <person name="Zheng Y."/>
            <person name="Lee H."/>
            <person name="Gurtowski J."/>
            <person name="Sedlazeck F.J."/>
            <person name="Harkess A."/>
            <person name="McKain M.R."/>
            <person name="Liao Z."/>
            <person name="Fang J."/>
            <person name="Liu J."/>
            <person name="Zhang X."/>
            <person name="Zhang Q."/>
            <person name="Hu W."/>
            <person name="Qin Y."/>
            <person name="Wang K."/>
            <person name="Chen L.Y."/>
            <person name="Shirley N."/>
            <person name="Lin Y.R."/>
            <person name="Liu L.Y."/>
            <person name="Hernandez A.G."/>
            <person name="Wright C.L."/>
            <person name="Bulone V."/>
            <person name="Tuskan G.A."/>
            <person name="Heath K."/>
            <person name="Zee F."/>
            <person name="Moore P.H."/>
            <person name="Sunkar R."/>
            <person name="Leebens-Mack J.H."/>
            <person name="Mockler T."/>
            <person name="Bennetzen J.L."/>
            <person name="Freeling M."/>
            <person name="Sankoff D."/>
            <person name="Paterson A.H."/>
            <person name="Zhu X."/>
            <person name="Yang X."/>
            <person name="Smith J.A."/>
            <person name="Cushman J.C."/>
            <person name="Paull R.E."/>
            <person name="Yu Q."/>
        </authorList>
    </citation>
    <scope>NUCLEOTIDE SEQUENCE [LARGE SCALE GENOMIC DNA]</scope>
    <source>
        <strain evidence="1">cv. F153</strain>
    </source>
</reference>
<gene>
    <name evidence="2" type="primary">LOC109717309</name>
</gene>
<dbReference type="PANTHER" id="PTHR13554">
    <property type="entry name" value="26S PROTEASOME NON-ATPASE REGULATORY SUBUNIT 5-RELATED"/>
    <property type="match status" value="1"/>
</dbReference>
<dbReference type="SUPFAM" id="SSF48371">
    <property type="entry name" value="ARM repeat"/>
    <property type="match status" value="2"/>
</dbReference>
<dbReference type="InterPro" id="IPR019538">
    <property type="entry name" value="PSMD5"/>
</dbReference>
<sequence>MEEEAASPPPPPSLAQVLEAASEFASFPGSQSDDSVREFVDRFPLPVLFGVLQGEVYVPGVEDTIVACLDKIFKTKYGASLLPNFAPFIQAGLQANSQAIRCLACKAVSYLLDNADNYGAAEQIIIGYNIYPLLLNCLIEGNEQTSAASLDAIKRIAEVPEGKSIIFPTHGEGSMQLKNLAAHSSSLARIRILALIAKLFSVSSSVATAAYDSDLLSLFEAEINNRRDMLTTLSALELLYELVESPHSTRFLLKTTLLQLLTDLISNSSVDSILRSRAALISGRLLSSAEAYMAISESSIAALLSAIDGRLSLLDSQNTDECESALEALGLIGATIQGANLLLISSSDAARHIVESAFDRQSRGKLLAALHALGSISGVDRPEDKILLGEKAEECLKRLIYTTAANSPKLTPSGLFLSVLQQEPEVRLAGYRLIKGLVVRQWCLMEVCSKQDIISIVTDPKIESTKQGMEARHDCCMAISKALSASSLLHDATASGIASKLQEAVKRGPYLAKKHVEAQPLVVTAERF</sequence>
<name>A0A6P5FSD9_ANACO</name>
<dbReference type="OrthoDB" id="10250600at2759"/>
<dbReference type="Pfam" id="PF10508">
    <property type="entry name" value="Proteasom_PSMB"/>
    <property type="match status" value="1"/>
</dbReference>
<reference evidence="2" key="2">
    <citation type="submission" date="2025-08" db="UniProtKB">
        <authorList>
            <consortium name="RefSeq"/>
        </authorList>
    </citation>
    <scope>IDENTIFICATION</scope>
</reference>
<dbReference type="RefSeq" id="XP_020098622.1">
    <property type="nucleotide sequence ID" value="XM_020243033.1"/>
</dbReference>
<dbReference type="GeneID" id="109717309"/>
<protein>
    <submittedName>
        <fullName evidence="2">Uncharacterized protein LOC109717309</fullName>
    </submittedName>
</protein>
<dbReference type="InterPro" id="IPR016024">
    <property type="entry name" value="ARM-type_fold"/>
</dbReference>
<keyword evidence="1" id="KW-1185">Reference proteome</keyword>
<accession>A0A6P5FSD9</accession>
<dbReference type="Proteomes" id="UP000515123">
    <property type="component" value="Linkage group 11"/>
</dbReference>
<dbReference type="GO" id="GO:0005829">
    <property type="term" value="C:cytosol"/>
    <property type="evidence" value="ECO:0007669"/>
    <property type="project" value="TreeGrafter"/>
</dbReference>
<dbReference type="AlphaFoldDB" id="A0A6P5FSD9"/>
<evidence type="ECO:0000313" key="2">
    <source>
        <dbReference type="RefSeq" id="XP_020098622.1"/>
    </source>
</evidence>
<dbReference type="InterPro" id="IPR011989">
    <property type="entry name" value="ARM-like"/>
</dbReference>
<dbReference type="Gene3D" id="1.25.10.10">
    <property type="entry name" value="Leucine-rich Repeat Variant"/>
    <property type="match status" value="1"/>
</dbReference>
<organism evidence="1 2">
    <name type="scientific">Ananas comosus</name>
    <name type="common">Pineapple</name>
    <name type="synonym">Ananas ananas</name>
    <dbReference type="NCBI Taxonomy" id="4615"/>
    <lineage>
        <taxon>Eukaryota</taxon>
        <taxon>Viridiplantae</taxon>
        <taxon>Streptophyta</taxon>
        <taxon>Embryophyta</taxon>
        <taxon>Tracheophyta</taxon>
        <taxon>Spermatophyta</taxon>
        <taxon>Magnoliopsida</taxon>
        <taxon>Liliopsida</taxon>
        <taxon>Poales</taxon>
        <taxon>Bromeliaceae</taxon>
        <taxon>Bromelioideae</taxon>
        <taxon>Ananas</taxon>
    </lineage>
</organism>
<evidence type="ECO:0000313" key="1">
    <source>
        <dbReference type="Proteomes" id="UP000515123"/>
    </source>
</evidence>